<name>A0A1I0HUM9_9BACT</name>
<dbReference type="InterPro" id="IPR000847">
    <property type="entry name" value="LysR_HTH_N"/>
</dbReference>
<keyword evidence="4" id="KW-0804">Transcription</keyword>
<dbReference type="InterPro" id="IPR058163">
    <property type="entry name" value="LysR-type_TF_proteobact-type"/>
</dbReference>
<keyword evidence="2" id="KW-0805">Transcription regulation</keyword>
<evidence type="ECO:0000256" key="2">
    <source>
        <dbReference type="ARBA" id="ARBA00023015"/>
    </source>
</evidence>
<protein>
    <submittedName>
        <fullName evidence="6">DNA-binding transcriptional regulator, LysR family</fullName>
    </submittedName>
</protein>
<dbReference type="Gene3D" id="1.10.10.10">
    <property type="entry name" value="Winged helix-like DNA-binding domain superfamily/Winged helix DNA-binding domain"/>
    <property type="match status" value="1"/>
</dbReference>
<dbReference type="InterPro" id="IPR005119">
    <property type="entry name" value="LysR_subst-bd"/>
</dbReference>
<dbReference type="Pfam" id="PF03466">
    <property type="entry name" value="LysR_substrate"/>
    <property type="match status" value="1"/>
</dbReference>
<reference evidence="7" key="1">
    <citation type="submission" date="2016-10" db="EMBL/GenBank/DDBJ databases">
        <authorList>
            <person name="Varghese N."/>
            <person name="Submissions S."/>
        </authorList>
    </citation>
    <scope>NUCLEOTIDE SEQUENCE [LARGE SCALE GENOMIC DNA]</scope>
    <source>
        <strain evidence="7">DSM 16858</strain>
    </source>
</reference>
<organism evidence="6 7">
    <name type="scientific">Stigmatella erecta</name>
    <dbReference type="NCBI Taxonomy" id="83460"/>
    <lineage>
        <taxon>Bacteria</taxon>
        <taxon>Pseudomonadati</taxon>
        <taxon>Myxococcota</taxon>
        <taxon>Myxococcia</taxon>
        <taxon>Myxococcales</taxon>
        <taxon>Cystobacterineae</taxon>
        <taxon>Archangiaceae</taxon>
        <taxon>Stigmatella</taxon>
    </lineage>
</organism>
<dbReference type="GO" id="GO:0043565">
    <property type="term" value="F:sequence-specific DNA binding"/>
    <property type="evidence" value="ECO:0007669"/>
    <property type="project" value="TreeGrafter"/>
</dbReference>
<dbReference type="PANTHER" id="PTHR30537:SF1">
    <property type="entry name" value="HTH-TYPE TRANSCRIPTIONAL REGULATOR PGRR"/>
    <property type="match status" value="1"/>
</dbReference>
<dbReference type="AlphaFoldDB" id="A0A1I0HUM9"/>
<gene>
    <name evidence="6" type="ORF">SAMN05443639_10588</name>
</gene>
<evidence type="ECO:0000256" key="1">
    <source>
        <dbReference type="ARBA" id="ARBA00009437"/>
    </source>
</evidence>
<dbReference type="GO" id="GO:0006351">
    <property type="term" value="P:DNA-templated transcription"/>
    <property type="evidence" value="ECO:0007669"/>
    <property type="project" value="TreeGrafter"/>
</dbReference>
<evidence type="ECO:0000259" key="5">
    <source>
        <dbReference type="PROSITE" id="PS50931"/>
    </source>
</evidence>
<dbReference type="InterPro" id="IPR036390">
    <property type="entry name" value="WH_DNA-bd_sf"/>
</dbReference>
<accession>A0A1I0HUM9</accession>
<evidence type="ECO:0000256" key="3">
    <source>
        <dbReference type="ARBA" id="ARBA00023125"/>
    </source>
</evidence>
<dbReference type="Pfam" id="PF00126">
    <property type="entry name" value="HTH_1"/>
    <property type="match status" value="1"/>
</dbReference>
<evidence type="ECO:0000313" key="6">
    <source>
        <dbReference type="EMBL" id="SET86964.1"/>
    </source>
</evidence>
<evidence type="ECO:0000313" key="7">
    <source>
        <dbReference type="Proteomes" id="UP000199181"/>
    </source>
</evidence>
<dbReference type="PANTHER" id="PTHR30537">
    <property type="entry name" value="HTH-TYPE TRANSCRIPTIONAL REGULATOR"/>
    <property type="match status" value="1"/>
</dbReference>
<dbReference type="CDD" id="cd08474">
    <property type="entry name" value="PBP2_CrgA_like_5"/>
    <property type="match status" value="1"/>
</dbReference>
<dbReference type="EMBL" id="FOIJ01000005">
    <property type="protein sequence ID" value="SET86964.1"/>
    <property type="molecule type" value="Genomic_DNA"/>
</dbReference>
<dbReference type="Proteomes" id="UP000199181">
    <property type="component" value="Unassembled WGS sequence"/>
</dbReference>
<proteinExistence type="inferred from homology"/>
<dbReference type="SUPFAM" id="SSF46785">
    <property type="entry name" value="Winged helix' DNA-binding domain"/>
    <property type="match status" value="1"/>
</dbReference>
<dbReference type="PROSITE" id="PS50931">
    <property type="entry name" value="HTH_LYSR"/>
    <property type="match status" value="1"/>
</dbReference>
<dbReference type="SUPFAM" id="SSF53850">
    <property type="entry name" value="Periplasmic binding protein-like II"/>
    <property type="match status" value="1"/>
</dbReference>
<dbReference type="FunFam" id="1.10.10.10:FF:000001">
    <property type="entry name" value="LysR family transcriptional regulator"/>
    <property type="match status" value="1"/>
</dbReference>
<dbReference type="InterPro" id="IPR036388">
    <property type="entry name" value="WH-like_DNA-bd_sf"/>
</dbReference>
<comment type="similarity">
    <text evidence="1">Belongs to the LysR transcriptional regulatory family.</text>
</comment>
<feature type="domain" description="HTH lysR-type" evidence="5">
    <location>
        <begin position="4"/>
        <end position="61"/>
    </location>
</feature>
<dbReference type="PRINTS" id="PR00039">
    <property type="entry name" value="HTHLYSR"/>
</dbReference>
<evidence type="ECO:0000256" key="4">
    <source>
        <dbReference type="ARBA" id="ARBA00023163"/>
    </source>
</evidence>
<dbReference type="GO" id="GO:0003700">
    <property type="term" value="F:DNA-binding transcription factor activity"/>
    <property type="evidence" value="ECO:0007669"/>
    <property type="project" value="InterPro"/>
</dbReference>
<dbReference type="RefSeq" id="WP_093519506.1">
    <property type="nucleotide sequence ID" value="NZ_FOIJ01000005.1"/>
</dbReference>
<keyword evidence="7" id="KW-1185">Reference proteome</keyword>
<keyword evidence="3 6" id="KW-0238">DNA-binding</keyword>
<sequence>MRRNDLLDLSAFAAVAAEGSFTRAAIKLGMSQSALSHAMKALEQRLGVRLLSRTTRSVAATAAGEELLKTLRPALEGIDAGLAQLGTKRAVPAGKVRLTMTKQAARSVIQPMLPGFLAAYPDIQVEVFVDDRFTDIVTGRFDAGIRFGQKVAKDMVSVRVGPDLRAAVVASPAYLAQRPAPRTPRDLIHHRCINYRMARTGGLYAWEFRDKGRRFEVRVEGSLVFNDGDLIEAAAESGQGIAYIWEDQAAPYLARGRLVRLLEAWCPPIPGYCLYYPSRRQMPPALAAFLQALRSPKPA</sequence>
<dbReference type="Gene3D" id="3.40.190.290">
    <property type="match status" value="1"/>
</dbReference>